<dbReference type="InterPro" id="IPR000209">
    <property type="entry name" value="Peptidase_S8/S53_dom"/>
</dbReference>
<dbReference type="SUPFAM" id="SSF52743">
    <property type="entry name" value="Subtilisin-like"/>
    <property type="match status" value="1"/>
</dbReference>
<dbReference type="SUPFAM" id="SSF49464">
    <property type="entry name" value="Carboxypeptidase regulatory domain-like"/>
    <property type="match status" value="2"/>
</dbReference>
<accession>A0ABD5NRT0</accession>
<dbReference type="AlphaFoldDB" id="A0ABD5NRT0"/>
<dbReference type="InterPro" id="IPR022398">
    <property type="entry name" value="Peptidase_S8_His-AS"/>
</dbReference>
<feature type="active site" description="Charge relay system" evidence="5 6">
    <location>
        <position position="190"/>
    </location>
</feature>
<dbReference type="PANTHER" id="PTHR43806:SF11">
    <property type="entry name" value="CEREVISIN-RELATED"/>
    <property type="match status" value="1"/>
</dbReference>
<dbReference type="PROSITE" id="PS00136">
    <property type="entry name" value="SUBTILASE_ASP"/>
    <property type="match status" value="1"/>
</dbReference>
<gene>
    <name evidence="9" type="ORF">ACFOUR_13735</name>
</gene>
<keyword evidence="4 6" id="KW-0720">Serine protease</keyword>
<comment type="similarity">
    <text evidence="1 6 7">Belongs to the peptidase S8 family.</text>
</comment>
<dbReference type="InterPro" id="IPR023827">
    <property type="entry name" value="Peptidase_S8_Asp-AS"/>
</dbReference>
<dbReference type="Gene3D" id="2.60.40.1120">
    <property type="entry name" value="Carboxypeptidase-like, regulatory domain"/>
    <property type="match status" value="2"/>
</dbReference>
<reference evidence="9 10" key="1">
    <citation type="journal article" date="2019" name="Int. J. Syst. Evol. Microbiol.">
        <title>The Global Catalogue of Microorganisms (GCM) 10K type strain sequencing project: providing services to taxonomists for standard genome sequencing and annotation.</title>
        <authorList>
            <consortium name="The Broad Institute Genomics Platform"/>
            <consortium name="The Broad Institute Genome Sequencing Center for Infectious Disease"/>
            <person name="Wu L."/>
            <person name="Ma J."/>
        </authorList>
    </citation>
    <scope>NUCLEOTIDE SEQUENCE [LARGE SCALE GENOMIC DNA]</scope>
    <source>
        <strain evidence="9 10">IBRC-M 10256</strain>
    </source>
</reference>
<dbReference type="InterPro" id="IPR036852">
    <property type="entry name" value="Peptidase_S8/S53_dom_sf"/>
</dbReference>
<evidence type="ECO:0000256" key="3">
    <source>
        <dbReference type="ARBA" id="ARBA00022801"/>
    </source>
</evidence>
<dbReference type="PROSITE" id="PS51892">
    <property type="entry name" value="SUBTILASE"/>
    <property type="match status" value="1"/>
</dbReference>
<keyword evidence="2 6" id="KW-0645">Protease</keyword>
<dbReference type="InterPro" id="IPR050131">
    <property type="entry name" value="Peptidase_S8_subtilisin-like"/>
</dbReference>
<evidence type="ECO:0000256" key="5">
    <source>
        <dbReference type="PIRSR" id="PIRSR615500-1"/>
    </source>
</evidence>
<feature type="domain" description="Peptidase S8/S53" evidence="8">
    <location>
        <begin position="181"/>
        <end position="479"/>
    </location>
</feature>
<dbReference type="InterPro" id="IPR008969">
    <property type="entry name" value="CarboxyPept-like_regulatory"/>
</dbReference>
<dbReference type="Proteomes" id="UP001595846">
    <property type="component" value="Unassembled WGS sequence"/>
</dbReference>
<dbReference type="RefSeq" id="WP_256532936.1">
    <property type="nucleotide sequence ID" value="NZ_CP101824.1"/>
</dbReference>
<dbReference type="Gene3D" id="3.40.50.200">
    <property type="entry name" value="Peptidase S8/S53 domain"/>
    <property type="match status" value="1"/>
</dbReference>
<dbReference type="GO" id="GO:0004252">
    <property type="term" value="F:serine-type endopeptidase activity"/>
    <property type="evidence" value="ECO:0007669"/>
    <property type="project" value="UniProtKB-UniRule"/>
</dbReference>
<sequence length="1272" mass="131647">MDATNPSESGENAVELADEDVAVQTQTGTDVTVASELESNAGGGETVEVFVRFDAATSENFATATDGAAPTGDSKVALKREAELAQAGFDKLAADSDAVSVINDFWITNAKLVEVDTSQVSLDSLTTVDGVTALHPNYAVEQVDPEPVQTDAVEPADHGVSTYGLQQVNAPAAWEAFDATGQGVDVAVIDTGIHADHQEFDDYNESNWAAFDFEGNQRDVGPHDDNGHGTHVAGTILGGNESGVHIGVAPDANLYAINVFPDPNGGTTLAAIVAGMQHAVEEDTDLISMSLGGGGYAGVYVDVVQNAQAAGTHVVASSGNDGPNAEGTPGNVYNVTAVGATDATGAVAGFSTGTEINTSEEWGFIAPESWPDEYVTPDVAAPGVDVYSSVPGGTDTYSGAYSGTSMAAPHVSGVMALVLSAQEQDPTPNELKDTIEETATKPAPDALSPAVLDQAGQISQAQIVNLHDDTVADARYGYGIVDAYSAITALNASSNQLTVDVQDPDGNPVVDSGQLVNDGTAASVTLDDASRTEYAADGTATFDVAKDTVEVTAADAFGYVSNNATVTLSGDTTETIQLDRRVDLQALQPLPSELNATDGATLSADVAHLENYTVSLGPNADVAEENVTLTLSAGTYGPTEIQLGQTIDVTEQTPNGQTGEFALNVTVDGAVGEVVELEHTFEGHNESATVSVGSTELVEDAGALADLQISEHDPLTEALPGSQMRTNDITVHNPADEAQNGTVVWNLEPLGAFTESVSLGPGESETFNISLHLGTVPAPWSYEYGVGDTAQQALILEDERGNVDDTDVWGTEIVGGDLSGQVTDTDGEALGGITVTATDGFNTVETTTNSSGHYQLVAPAPGEWTVTAQSGSYGPATSTVTIDQNMTPVTHDVAVGSTPTFDLQMAADESFALGIPADVKGGTVGDVVETDAAKIWAFDTETDGWSLVNSSYEIGALDAIVVSTNARTNVSITFAGTPGEDGMATPGSKPIDEGWNFVAPAEFDTPSDAFTSSASIESVMGIQEPAQSPMLPDGGFQGVETMNTADNVSPFGGYFVFAADDGELGANTYEGMTLDSAYANLGVSTSAIEGQVTSAVTDDPIEGATVSIAGTTLSATTDETGQYTLPSVPNTLDQDLVVDAPDYDRTTVADASGPTDVTLQDEVYFNVTDFTLTSGTDYEIGNSTVELSYTIRNDGSQTAQQVVSSEFGVDVENARINESTWQLNATMFTLDPGESITVSVTEPVGEFVTTDASHVGVFTADDHEIREVTVTE</sequence>
<dbReference type="Pfam" id="PF13620">
    <property type="entry name" value="CarboxypepD_reg"/>
    <property type="match status" value="2"/>
</dbReference>
<dbReference type="InterPro" id="IPR023828">
    <property type="entry name" value="Peptidase_S8_Ser-AS"/>
</dbReference>
<name>A0ABD5NRT0_9EURY</name>
<evidence type="ECO:0000313" key="9">
    <source>
        <dbReference type="EMBL" id="MFC3959420.1"/>
    </source>
</evidence>
<keyword evidence="3 6" id="KW-0378">Hydrolase</keyword>
<comment type="caution">
    <text evidence="9">The sequence shown here is derived from an EMBL/GenBank/DDBJ whole genome shotgun (WGS) entry which is preliminary data.</text>
</comment>
<feature type="active site" description="Charge relay system" evidence="5 6">
    <location>
        <position position="228"/>
    </location>
</feature>
<evidence type="ECO:0000256" key="2">
    <source>
        <dbReference type="ARBA" id="ARBA00022670"/>
    </source>
</evidence>
<keyword evidence="10" id="KW-1185">Reference proteome</keyword>
<dbReference type="InterPro" id="IPR015500">
    <property type="entry name" value="Peptidase_S8_subtilisin-rel"/>
</dbReference>
<dbReference type="PRINTS" id="PR00723">
    <property type="entry name" value="SUBTILISIN"/>
</dbReference>
<evidence type="ECO:0000259" key="8">
    <source>
        <dbReference type="Pfam" id="PF00082"/>
    </source>
</evidence>
<protein>
    <submittedName>
        <fullName evidence="9">S8 family serine peptidase</fullName>
    </submittedName>
</protein>
<organism evidence="9 10">
    <name type="scientific">Halovivax cerinus</name>
    <dbReference type="NCBI Taxonomy" id="1487865"/>
    <lineage>
        <taxon>Archaea</taxon>
        <taxon>Methanobacteriati</taxon>
        <taxon>Methanobacteriota</taxon>
        <taxon>Stenosarchaea group</taxon>
        <taxon>Halobacteria</taxon>
        <taxon>Halobacteriales</taxon>
        <taxon>Natrialbaceae</taxon>
        <taxon>Halovivax</taxon>
    </lineage>
</organism>
<dbReference type="GO" id="GO:0006508">
    <property type="term" value="P:proteolysis"/>
    <property type="evidence" value="ECO:0007669"/>
    <property type="project" value="UniProtKB-KW"/>
</dbReference>
<evidence type="ECO:0000256" key="6">
    <source>
        <dbReference type="PROSITE-ProRule" id="PRU01240"/>
    </source>
</evidence>
<dbReference type="PROSITE" id="PS00137">
    <property type="entry name" value="SUBTILASE_HIS"/>
    <property type="match status" value="1"/>
</dbReference>
<dbReference type="PANTHER" id="PTHR43806">
    <property type="entry name" value="PEPTIDASE S8"/>
    <property type="match status" value="1"/>
</dbReference>
<evidence type="ECO:0000256" key="1">
    <source>
        <dbReference type="ARBA" id="ARBA00011073"/>
    </source>
</evidence>
<evidence type="ECO:0000256" key="4">
    <source>
        <dbReference type="ARBA" id="ARBA00022825"/>
    </source>
</evidence>
<dbReference type="EMBL" id="JBHSAQ010000013">
    <property type="protein sequence ID" value="MFC3959420.1"/>
    <property type="molecule type" value="Genomic_DNA"/>
</dbReference>
<evidence type="ECO:0000313" key="10">
    <source>
        <dbReference type="Proteomes" id="UP001595846"/>
    </source>
</evidence>
<dbReference type="Pfam" id="PF00082">
    <property type="entry name" value="Peptidase_S8"/>
    <property type="match status" value="1"/>
</dbReference>
<evidence type="ECO:0000256" key="7">
    <source>
        <dbReference type="RuleBase" id="RU003355"/>
    </source>
</evidence>
<dbReference type="GeneID" id="73902043"/>
<feature type="active site" description="Charge relay system" evidence="5 6">
    <location>
        <position position="405"/>
    </location>
</feature>
<dbReference type="PROSITE" id="PS00138">
    <property type="entry name" value="SUBTILASE_SER"/>
    <property type="match status" value="1"/>
</dbReference>
<proteinExistence type="inferred from homology"/>